<evidence type="ECO:0000256" key="2">
    <source>
        <dbReference type="SAM" id="SignalP"/>
    </source>
</evidence>
<dbReference type="Proteomes" id="UP000004947">
    <property type="component" value="Unassembled WGS sequence"/>
</dbReference>
<name>A6DGC2_9BACT</name>
<dbReference type="RefSeq" id="WP_007276965.1">
    <property type="nucleotide sequence ID" value="NZ_ABCK01000002.1"/>
</dbReference>
<feature type="chain" id="PRO_5002691082" evidence="2">
    <location>
        <begin position="23"/>
        <end position="506"/>
    </location>
</feature>
<organism evidence="4 5">
    <name type="scientific">Lentisphaera araneosa HTCC2155</name>
    <dbReference type="NCBI Taxonomy" id="313628"/>
    <lineage>
        <taxon>Bacteria</taxon>
        <taxon>Pseudomonadati</taxon>
        <taxon>Lentisphaerota</taxon>
        <taxon>Lentisphaeria</taxon>
        <taxon>Lentisphaerales</taxon>
        <taxon>Lentisphaeraceae</taxon>
        <taxon>Lentisphaera</taxon>
    </lineage>
</organism>
<dbReference type="InterPro" id="IPR039329">
    <property type="entry name" value="SIAE"/>
</dbReference>
<comment type="caution">
    <text evidence="4">The sequence shown here is derived from an EMBL/GenBank/DDBJ whole genome shotgun (WGS) entry which is preliminary data.</text>
</comment>
<reference evidence="4 5" key="1">
    <citation type="journal article" date="2010" name="J. Bacteriol.">
        <title>Genome sequence of Lentisphaera araneosa HTCC2155T, the type species of the order Lentisphaerales in the phylum Lentisphaerae.</title>
        <authorList>
            <person name="Thrash J.C."/>
            <person name="Cho J.C."/>
            <person name="Vergin K.L."/>
            <person name="Morris R.M."/>
            <person name="Giovannoni S.J."/>
        </authorList>
    </citation>
    <scope>NUCLEOTIDE SEQUENCE [LARGE SCALE GENOMIC DNA]</scope>
    <source>
        <strain evidence="4 5">HTCC2155</strain>
    </source>
</reference>
<evidence type="ECO:0000313" key="4">
    <source>
        <dbReference type="EMBL" id="EDM29239.1"/>
    </source>
</evidence>
<evidence type="ECO:0000313" key="5">
    <source>
        <dbReference type="Proteomes" id="UP000004947"/>
    </source>
</evidence>
<keyword evidence="2" id="KW-0732">Signal</keyword>
<dbReference type="STRING" id="313628.LNTAR_22654"/>
<sequence length="506" mass="56742">MFKSKLSQALLLSASFLFQAQADITLPKIMDSQMVLQRNAKVPIWGWADQGEKVTVSFAGQTKTAMPNEKGKWMVELEPLQASAQGRDLIIKGKNSVTLNDILVGEVWLASGQSNMEWTFAQSNKQEFEYAKTFADNKNIRFFHVEHHLQAGTPMDDTLGRWKLPAEFIKHSHMVSAVGFYFAAKLHNELNVPIGILDANWGGMRIDNFISEEGYKSQNLPLRKHHQNNDPNVRLNKLKRMRDSIDHAITLAEKGITTSILEDRVNGWAENIIYNAMIAPLTPYAIKGAIWYQGESNRTDNKYFEKLKALSYGWSKAFRVKDIPLYQVQIAPFDYTRGQNPKDHTLGDNVWKAQYRGAKEILGVGIIPIHDTNINIKDIHPQHKRPVGERLADLALNKNYGKSNNASAPEFASAKSANGKVIVSFKNLKNSLTSFDGKPLTHFELSADGKNFVAAQAAIKGKTVEVTSASLPTPKYVRMGWSDIAIPNLCEKDGWPVYAFPAQEVK</sequence>
<dbReference type="GO" id="GO:0005975">
    <property type="term" value="P:carbohydrate metabolic process"/>
    <property type="evidence" value="ECO:0007669"/>
    <property type="project" value="TreeGrafter"/>
</dbReference>
<dbReference type="OrthoDB" id="184297at2"/>
<dbReference type="SUPFAM" id="SSF52266">
    <property type="entry name" value="SGNH hydrolase"/>
    <property type="match status" value="1"/>
</dbReference>
<dbReference type="GO" id="GO:0001681">
    <property type="term" value="F:sialate O-acetylesterase activity"/>
    <property type="evidence" value="ECO:0007669"/>
    <property type="project" value="InterPro"/>
</dbReference>
<keyword evidence="1" id="KW-0378">Hydrolase</keyword>
<dbReference type="eggNOG" id="COG2755">
    <property type="taxonomic scope" value="Bacteria"/>
</dbReference>
<proteinExistence type="predicted"/>
<dbReference type="EMBL" id="ABCK01000002">
    <property type="protein sequence ID" value="EDM29239.1"/>
    <property type="molecule type" value="Genomic_DNA"/>
</dbReference>
<accession>A6DGC2</accession>
<dbReference type="Gene3D" id="3.40.50.1110">
    <property type="entry name" value="SGNH hydrolase"/>
    <property type="match status" value="1"/>
</dbReference>
<dbReference type="PANTHER" id="PTHR22901">
    <property type="entry name" value="SIALATE O-ACETYLESTERASE"/>
    <property type="match status" value="1"/>
</dbReference>
<dbReference type="AlphaFoldDB" id="A6DGC2"/>
<evidence type="ECO:0000256" key="1">
    <source>
        <dbReference type="ARBA" id="ARBA00022801"/>
    </source>
</evidence>
<gene>
    <name evidence="4" type="ORF">LNTAR_22654</name>
</gene>
<keyword evidence="5" id="KW-1185">Reference proteome</keyword>
<dbReference type="InterPro" id="IPR036514">
    <property type="entry name" value="SGNH_hydro_sf"/>
</dbReference>
<feature type="signal peptide" evidence="2">
    <location>
        <begin position="1"/>
        <end position="22"/>
    </location>
</feature>
<dbReference type="InterPro" id="IPR005181">
    <property type="entry name" value="SASA"/>
</dbReference>
<dbReference type="PANTHER" id="PTHR22901:SF0">
    <property type="entry name" value="SIALATE O-ACETYLESTERASE"/>
    <property type="match status" value="1"/>
</dbReference>
<feature type="domain" description="Sialate O-acetylesterase" evidence="3">
    <location>
        <begin position="268"/>
        <end position="395"/>
    </location>
</feature>
<protein>
    <submittedName>
        <fullName evidence="4">Sialic acid-specific 9-O-acetylesterase</fullName>
    </submittedName>
</protein>
<dbReference type="Pfam" id="PF03629">
    <property type="entry name" value="SASA"/>
    <property type="match status" value="1"/>
</dbReference>
<evidence type="ECO:0000259" key="3">
    <source>
        <dbReference type="Pfam" id="PF03629"/>
    </source>
</evidence>